<name>A0A915YDX6_9BACT</name>
<proteinExistence type="predicted"/>
<protein>
    <submittedName>
        <fullName evidence="1">DUF6000 family protein</fullName>
    </submittedName>
</protein>
<dbReference type="Pfam" id="PF19463">
    <property type="entry name" value="DUF6000"/>
    <property type="match status" value="1"/>
</dbReference>
<organism evidence="1 2">
    <name type="scientific">Aureispira anguillae</name>
    <dbReference type="NCBI Taxonomy" id="2864201"/>
    <lineage>
        <taxon>Bacteria</taxon>
        <taxon>Pseudomonadati</taxon>
        <taxon>Bacteroidota</taxon>
        <taxon>Saprospiria</taxon>
        <taxon>Saprospirales</taxon>
        <taxon>Saprospiraceae</taxon>
        <taxon>Aureispira</taxon>
    </lineage>
</organism>
<evidence type="ECO:0000313" key="1">
    <source>
        <dbReference type="EMBL" id="BDS11324.1"/>
    </source>
</evidence>
<keyword evidence="2" id="KW-1185">Reference proteome</keyword>
<accession>A0A915YDX6</accession>
<dbReference type="InterPro" id="IPR046042">
    <property type="entry name" value="DUF6000"/>
</dbReference>
<evidence type="ECO:0000313" key="2">
    <source>
        <dbReference type="Proteomes" id="UP001060919"/>
    </source>
</evidence>
<dbReference type="AlphaFoldDB" id="A0A915YDX6"/>
<dbReference type="EMBL" id="AP026867">
    <property type="protein sequence ID" value="BDS11324.1"/>
    <property type="molecule type" value="Genomic_DNA"/>
</dbReference>
<dbReference type="Proteomes" id="UP001060919">
    <property type="component" value="Chromosome"/>
</dbReference>
<dbReference type="KEGG" id="aup:AsAng_0020360"/>
<sequence length="258" mass="30399">MCKNAFYTKRYLQSTKMKKENLSDIQLHSAGATVRHKSPFEDLDSYVNDVEISQEFREKWVIPFYFELNNQSDEWINRIIELKPKINEEIILQNLGNFDWRTRSTGSYFAAVKKSTHLEEIIGTHLLKSEVCYAGSEYALTLASFNTSKSVGYFDKYLEFYLKQPQLYFDQSSVITAMKYLDEVNNTNNTEKHLKNWRDFLLWRDKAQLENLKNLKNIVPDKSEEIDKQIKELEPQNSSIDTEYFHQSIESINRISNG</sequence>
<gene>
    <name evidence="1" type="ORF">AsAng_0020360</name>
</gene>
<reference evidence="1" key="1">
    <citation type="submission" date="2022-09" db="EMBL/GenBank/DDBJ databases">
        <title>Aureispira anguillicida sp. nov., isolated from Leptocephalus of Japanese eel Anguilla japonica.</title>
        <authorList>
            <person name="Yuasa K."/>
            <person name="Mekata T."/>
            <person name="Ikunari K."/>
        </authorList>
    </citation>
    <scope>NUCLEOTIDE SEQUENCE</scope>
    <source>
        <strain evidence="1">EL160426</strain>
    </source>
</reference>